<keyword evidence="1" id="KW-0472">Membrane</keyword>
<name>A0A815DEJ1_9BILA</name>
<comment type="caution">
    <text evidence="2">The sequence shown here is derived from an EMBL/GenBank/DDBJ whole genome shotgun (WGS) entry which is preliminary data.</text>
</comment>
<feature type="transmembrane region" description="Helical" evidence="1">
    <location>
        <begin position="718"/>
        <end position="737"/>
    </location>
</feature>
<evidence type="ECO:0000313" key="3">
    <source>
        <dbReference type="Proteomes" id="UP000663855"/>
    </source>
</evidence>
<organism evidence="2 3">
    <name type="scientific">Rotaria magnacalcarata</name>
    <dbReference type="NCBI Taxonomy" id="392030"/>
    <lineage>
        <taxon>Eukaryota</taxon>
        <taxon>Metazoa</taxon>
        <taxon>Spiralia</taxon>
        <taxon>Gnathifera</taxon>
        <taxon>Rotifera</taxon>
        <taxon>Eurotatoria</taxon>
        <taxon>Bdelloidea</taxon>
        <taxon>Philodinida</taxon>
        <taxon>Philodinidae</taxon>
        <taxon>Rotaria</taxon>
    </lineage>
</organism>
<dbReference type="InterPro" id="IPR027417">
    <property type="entry name" value="P-loop_NTPase"/>
</dbReference>
<dbReference type="AlphaFoldDB" id="A0A815DEJ1"/>
<dbReference type="SUPFAM" id="SSF52540">
    <property type="entry name" value="P-loop containing nucleoside triphosphate hydrolases"/>
    <property type="match status" value="1"/>
</dbReference>
<keyword evidence="1" id="KW-1133">Transmembrane helix</keyword>
<evidence type="ECO:0000256" key="1">
    <source>
        <dbReference type="SAM" id="Phobius"/>
    </source>
</evidence>
<dbReference type="EMBL" id="CAJNOV010007753">
    <property type="protein sequence ID" value="CAF1296132.1"/>
    <property type="molecule type" value="Genomic_DNA"/>
</dbReference>
<proteinExistence type="predicted"/>
<keyword evidence="1" id="KW-0812">Transmembrane</keyword>
<evidence type="ECO:0000313" key="2">
    <source>
        <dbReference type="EMBL" id="CAF1296132.1"/>
    </source>
</evidence>
<dbReference type="Proteomes" id="UP000663855">
    <property type="component" value="Unassembled WGS sequence"/>
</dbReference>
<protein>
    <recommendedName>
        <fullName evidence="4">G domain-containing protein</fullName>
    </recommendedName>
</protein>
<gene>
    <name evidence="2" type="ORF">CJN711_LOCUS16682</name>
</gene>
<sequence length="781" mass="89042">MYRIQAVCLGHKKRITVDYQSVDQLKSVIVAEFDKYLVKDKVKKIPVEFILTYKDEATGNEKLLKDMNAIVNNKTSTIFPLSVKRIWDSCCVCLSPFGIISDRLPCECQEPDCGYQYCNGCVESIMECNSRRNQSFYCMYCGHKYHEGPQINNLLIDLLWKQFYLKYGSDLLNSLNIMPGTLLNDISCRMTHVQCLVKYIKKKKPDACSIPGKIKSSIERGIQLNNDLKEIQITAKEIQTTDRTDDYLQICCDKYRRLLSGNDEAKTNCEFFIEICETLLYHIEQADFETYFPTLKRLMADWEYSLKTKENFEPKVIKIYKSFEEDLKAVDLANLACRVGFFGNISVGKSSLVNDVRKNGHSYTDVLDAEIAPHIEINSPVSVGKSTLCQLEFEHQYSDGKNVVFVDIQGSTDYDSNLKSGNYFDELKKANCELYILVFQDRLTDIHKKWHDYIVNVLHRECWLVRNKVDDLFLRLFREDVGVEFNSCSEAKGNKFAANIIKRVREQVSYDSNGEKLSNLYLTFSSSEINDYNRKLSEMPYAKFDVETLTENIKNLPVDFRKIRLQTIAMNAVAKIINICFRRGYVVNVLKYKIAAGLAAIVPFGDLIPRYLGREDIRQAFGVNNRSRFMAWWTGEKEELKDYLKDFSIEIDPNNFKTSALKTAFELRSTSTVPNVNAGVSFIARPAASAGIAGVSVTDDVIRAVGVGGINAVRGVSIAFIVVGVGLTAALCAWSAVMNGKQMYDYLNRLCDDMILISEPIAMKIIEDNEKLREQHSINTQ</sequence>
<accession>A0A815DEJ1</accession>
<evidence type="ECO:0008006" key="4">
    <source>
        <dbReference type="Google" id="ProtNLM"/>
    </source>
</evidence>
<reference evidence="2" key="1">
    <citation type="submission" date="2021-02" db="EMBL/GenBank/DDBJ databases">
        <authorList>
            <person name="Nowell W R."/>
        </authorList>
    </citation>
    <scope>NUCLEOTIDE SEQUENCE</scope>
</reference>
<dbReference type="Gene3D" id="3.40.50.300">
    <property type="entry name" value="P-loop containing nucleotide triphosphate hydrolases"/>
    <property type="match status" value="1"/>
</dbReference>